<name>A0A643K6R4_9EURY</name>
<keyword evidence="1" id="KW-0472">Membrane</keyword>
<feature type="transmembrane region" description="Helical" evidence="1">
    <location>
        <begin position="62"/>
        <end position="79"/>
    </location>
</feature>
<evidence type="ECO:0000256" key="1">
    <source>
        <dbReference type="SAM" id="Phobius"/>
    </source>
</evidence>
<keyword evidence="1" id="KW-0812">Transmembrane</keyword>
<evidence type="ECO:0000313" key="2">
    <source>
        <dbReference type="EMBL" id="KAB1188795.1"/>
    </source>
</evidence>
<gene>
    <name evidence="2" type="ORF">Hfx1149_12425</name>
</gene>
<accession>A0A643K6R4</accession>
<dbReference type="AlphaFoldDB" id="A0A643K6R4"/>
<feature type="transmembrane region" description="Helical" evidence="1">
    <location>
        <begin position="7"/>
        <end position="25"/>
    </location>
</feature>
<proteinExistence type="predicted"/>
<keyword evidence="1" id="KW-1133">Transmembrane helix</keyword>
<feature type="transmembrane region" description="Helical" evidence="1">
    <location>
        <begin position="85"/>
        <end position="104"/>
    </location>
</feature>
<feature type="transmembrane region" description="Helical" evidence="1">
    <location>
        <begin position="31"/>
        <end position="50"/>
    </location>
</feature>
<sequence length="114" mass="12317">MSRRRDAALALVVTVPVVVGVAILRPQATPSLVLLGVFGTLALEAALLRWQSRVRAVWERPRIQVVTVVATLTVVALAVEAVGANILVIVLSALATYLLLLASVELRDRWTGRR</sequence>
<organism evidence="2">
    <name type="scientific">Haloferax sp. CBA1149</name>
    <dbReference type="NCBI Taxonomy" id="2650753"/>
    <lineage>
        <taxon>Archaea</taxon>
        <taxon>Methanobacteriati</taxon>
        <taxon>Methanobacteriota</taxon>
        <taxon>Stenosarchaea group</taxon>
        <taxon>Halobacteria</taxon>
        <taxon>Halobacteriales</taxon>
        <taxon>Haloferacaceae</taxon>
        <taxon>Haloferax</taxon>
    </lineage>
</organism>
<protein>
    <submittedName>
        <fullName evidence="2">Uncharacterized protein</fullName>
    </submittedName>
</protein>
<reference evidence="2" key="1">
    <citation type="submission" date="2019-09" db="EMBL/GenBank/DDBJ databases">
        <title>Genomic analysis of Haloferax sp. CBA1149.</title>
        <authorList>
            <person name="Roh S.W."/>
        </authorList>
    </citation>
    <scope>NUCLEOTIDE SEQUENCE</scope>
    <source>
        <strain evidence="2">CBA1149</strain>
    </source>
</reference>
<comment type="caution">
    <text evidence="2">The sequence shown here is derived from an EMBL/GenBank/DDBJ whole genome shotgun (WGS) entry which is preliminary data.</text>
</comment>
<dbReference type="RefSeq" id="WP_151138928.1">
    <property type="nucleotide sequence ID" value="NZ_VZUS01000001.1"/>
</dbReference>
<dbReference type="EMBL" id="VZUS01000001">
    <property type="protein sequence ID" value="KAB1188795.1"/>
    <property type="molecule type" value="Genomic_DNA"/>
</dbReference>